<dbReference type="Pfam" id="PF16911">
    <property type="entry name" value="PapA_C"/>
    <property type="match status" value="1"/>
</dbReference>
<name>A0A2N5NHQ9_MEDGN</name>
<dbReference type="InterPro" id="IPR052058">
    <property type="entry name" value="Alcohol_O-acetyltransferase"/>
</dbReference>
<feature type="domain" description="Phthiocerol/phthiodiolone dimycocerosyl transferase C-terminal" evidence="4">
    <location>
        <begin position="207"/>
        <end position="310"/>
    </location>
</feature>
<feature type="transmembrane region" description="Helical" evidence="3">
    <location>
        <begin position="516"/>
        <end position="536"/>
    </location>
</feature>
<dbReference type="AlphaFoldDB" id="A0A2N5NHQ9"/>
<feature type="transmembrane region" description="Helical" evidence="3">
    <location>
        <begin position="543"/>
        <end position="564"/>
    </location>
</feature>
<reference evidence="5 6" key="1">
    <citation type="journal article" date="2017" name="Genome Med.">
        <title>A novel Ruminococcus gnavus clade enriched in inflammatory bowel disease patients.</title>
        <authorList>
            <person name="Hall A.B."/>
            <person name="Yassour M."/>
            <person name="Sauk J."/>
            <person name="Garner A."/>
            <person name="Jiang X."/>
            <person name="Arthur T."/>
            <person name="Lagoudas G.K."/>
            <person name="Vatanen T."/>
            <person name="Fornelos N."/>
            <person name="Wilson R."/>
            <person name="Bertha M."/>
            <person name="Cohen M."/>
            <person name="Garber J."/>
            <person name="Khalili H."/>
            <person name="Gevers D."/>
            <person name="Ananthakrishnan A.N."/>
            <person name="Kugathasan S."/>
            <person name="Lander E.S."/>
            <person name="Blainey P."/>
            <person name="Vlamakis H."/>
            <person name="Xavier R.J."/>
            <person name="Huttenhower C."/>
        </authorList>
    </citation>
    <scope>NUCLEOTIDE SEQUENCE [LARGE SCALE GENOMIC DNA]</scope>
    <source>
        <strain evidence="5 6">RJX1118</strain>
    </source>
</reference>
<keyword evidence="3" id="KW-0472">Membrane</keyword>
<dbReference type="InterPro" id="IPR031641">
    <property type="entry name" value="PapA_C"/>
</dbReference>
<dbReference type="Proteomes" id="UP000234849">
    <property type="component" value="Unassembled WGS sequence"/>
</dbReference>
<keyword evidence="3" id="KW-0812">Transmembrane</keyword>
<feature type="transmembrane region" description="Helical" evidence="3">
    <location>
        <begin position="491"/>
        <end position="510"/>
    </location>
</feature>
<evidence type="ECO:0000313" key="6">
    <source>
        <dbReference type="Proteomes" id="UP000234849"/>
    </source>
</evidence>
<evidence type="ECO:0000313" key="5">
    <source>
        <dbReference type="EMBL" id="PLT54765.1"/>
    </source>
</evidence>
<feature type="transmembrane region" description="Helical" evidence="3">
    <location>
        <begin position="460"/>
        <end position="479"/>
    </location>
</feature>
<accession>A0A2N5NHQ9</accession>
<proteinExistence type="predicted"/>
<dbReference type="PANTHER" id="PTHR28037">
    <property type="entry name" value="ALCOHOL O-ACETYLTRANSFERASE 1-RELATED"/>
    <property type="match status" value="1"/>
</dbReference>
<dbReference type="EMBL" id="NIHM01000011">
    <property type="protein sequence ID" value="PLT54765.1"/>
    <property type="molecule type" value="Genomic_DNA"/>
</dbReference>
<dbReference type="RefSeq" id="WP_101879764.1">
    <property type="nucleotide sequence ID" value="NZ_CACRUK010000015.1"/>
</dbReference>
<protein>
    <recommendedName>
        <fullName evidence="4">Phthiocerol/phthiodiolone dimycocerosyl transferase C-terminal domain-containing protein</fullName>
    </recommendedName>
</protein>
<organism evidence="5 6">
    <name type="scientific">Mediterraneibacter gnavus</name>
    <name type="common">Ruminococcus gnavus</name>
    <dbReference type="NCBI Taxonomy" id="33038"/>
    <lineage>
        <taxon>Bacteria</taxon>
        <taxon>Bacillati</taxon>
        <taxon>Bacillota</taxon>
        <taxon>Clostridia</taxon>
        <taxon>Lachnospirales</taxon>
        <taxon>Lachnospiraceae</taxon>
        <taxon>Mediterraneibacter</taxon>
    </lineage>
</organism>
<evidence type="ECO:0000256" key="3">
    <source>
        <dbReference type="SAM" id="Phobius"/>
    </source>
</evidence>
<keyword evidence="2" id="KW-0012">Acyltransferase</keyword>
<keyword evidence="1" id="KW-0808">Transferase</keyword>
<keyword evidence="3" id="KW-1133">Transmembrane helix</keyword>
<comment type="caution">
    <text evidence="5">The sequence shown here is derived from an EMBL/GenBank/DDBJ whole genome shotgun (WGS) entry which is preliminary data.</text>
</comment>
<dbReference type="Pfam" id="PF19845">
    <property type="entry name" value="DUF6320"/>
    <property type="match status" value="1"/>
</dbReference>
<dbReference type="PANTHER" id="PTHR28037:SF1">
    <property type="entry name" value="ALCOHOL O-ACETYLTRANSFERASE 1-RELATED"/>
    <property type="match status" value="1"/>
</dbReference>
<evidence type="ECO:0000259" key="4">
    <source>
        <dbReference type="Pfam" id="PF16911"/>
    </source>
</evidence>
<sequence length="604" mass="69135">MQKKKRSQWRKLDNAAQAFPAATGKKDTRVFRLYCELKEDVIEEVLQKAVECTLEKYPLYCSVLRKGLFWFYMEQRNLKPKVKAEDRPPCSGLYVPDQKSFLFEVSYYKKKINLEVFHCLTDGTGALNFLKELVRNYLMICYPQVEFPPVSEEEISTSSDHEEDSFSQYYSKSDYGSVKKSRPAFQLKGERLEQEEMSVLEVVLSAKEVYRKAKSYGVSVTVFLSAALLCAIHEEMPRSQMKKPVTLMVPVNLRNYFPSYSMTNFFGWIEAGQVFEENTRFEEVLQNLQHVFRTELVKERIADNMNRLVRLEKNPLLRAVPLEIKNLFLLAGTTLGGRSISAIYSNIGKIQLPDVFETYVDSFGFFTSTDKLQMCSCSYGDKMRVGITSKILSHNIQRNFLRILKEEGIHVTEQENDFPGYQEKKLGLMQKSMQIFTFLCIAAVVISWVVNLMLPSGFLWAGFVSGGVLCTWLFVMVGYKKRRNLLKNGMWQLLLISAAGLLWDVFTGWHGWAVDFVLPLASLVILAAMTVVARVCRLEENEYLFYLVQIGAFGCIPGILLAAGAVRIRYPSLLCTGISILLLAGIVVFRGKSFVREIKKKFRV</sequence>
<gene>
    <name evidence="5" type="ORF">CDL18_09355</name>
</gene>
<evidence type="ECO:0000256" key="1">
    <source>
        <dbReference type="ARBA" id="ARBA00022679"/>
    </source>
</evidence>
<dbReference type="GO" id="GO:0016746">
    <property type="term" value="F:acyltransferase activity"/>
    <property type="evidence" value="ECO:0007669"/>
    <property type="project" value="UniProtKB-KW"/>
</dbReference>
<feature type="transmembrane region" description="Helical" evidence="3">
    <location>
        <begin position="435"/>
        <end position="454"/>
    </location>
</feature>
<evidence type="ECO:0000256" key="2">
    <source>
        <dbReference type="ARBA" id="ARBA00023315"/>
    </source>
</evidence>
<feature type="transmembrane region" description="Helical" evidence="3">
    <location>
        <begin position="570"/>
        <end position="591"/>
    </location>
</feature>
<dbReference type="InterPro" id="IPR046283">
    <property type="entry name" value="DUF6320"/>
</dbReference>